<gene>
    <name evidence="4" type="ORF">ACFQ4O_09255</name>
</gene>
<evidence type="ECO:0000313" key="5">
    <source>
        <dbReference type="Proteomes" id="UP001597171"/>
    </source>
</evidence>
<dbReference type="RefSeq" id="WP_378775408.1">
    <property type="nucleotide sequence ID" value="NZ_JBHTMX010000067.1"/>
</dbReference>
<protein>
    <submittedName>
        <fullName evidence="4">Substrate-binding domain-containing protein</fullName>
    </submittedName>
</protein>
<proteinExistence type="predicted"/>
<evidence type="ECO:0000259" key="3">
    <source>
        <dbReference type="SMART" id="SM00062"/>
    </source>
</evidence>
<dbReference type="PANTHER" id="PTHR35936:SF17">
    <property type="entry name" value="ARGININE-BINDING EXTRACELLULAR PROTEIN ARTP"/>
    <property type="match status" value="1"/>
</dbReference>
<feature type="chain" id="PRO_5047266056" evidence="2">
    <location>
        <begin position="29"/>
        <end position="284"/>
    </location>
</feature>
<keyword evidence="1 2" id="KW-0732">Signal</keyword>
<reference evidence="5" key="1">
    <citation type="journal article" date="2019" name="Int. J. Syst. Evol. Microbiol.">
        <title>The Global Catalogue of Microorganisms (GCM) 10K type strain sequencing project: providing services to taxonomists for standard genome sequencing and annotation.</title>
        <authorList>
            <consortium name="The Broad Institute Genomics Platform"/>
            <consortium name="The Broad Institute Genome Sequencing Center for Infectious Disease"/>
            <person name="Wu L."/>
            <person name="Ma J."/>
        </authorList>
    </citation>
    <scope>NUCLEOTIDE SEQUENCE [LARGE SCALE GENOMIC DNA]</scope>
    <source>
        <strain evidence="5">CCUG 61696</strain>
    </source>
</reference>
<evidence type="ECO:0000256" key="1">
    <source>
        <dbReference type="ARBA" id="ARBA00022729"/>
    </source>
</evidence>
<comment type="caution">
    <text evidence="4">The sequence shown here is derived from an EMBL/GenBank/DDBJ whole genome shotgun (WGS) entry which is preliminary data.</text>
</comment>
<dbReference type="Gene3D" id="3.40.190.10">
    <property type="entry name" value="Periplasmic binding protein-like II"/>
    <property type="match status" value="2"/>
</dbReference>
<dbReference type="InterPro" id="IPR001638">
    <property type="entry name" value="Solute-binding_3/MltF_N"/>
</dbReference>
<organism evidence="4 5">
    <name type="scientific">Methylopila musalis</name>
    <dbReference type="NCBI Taxonomy" id="1134781"/>
    <lineage>
        <taxon>Bacteria</taxon>
        <taxon>Pseudomonadati</taxon>
        <taxon>Pseudomonadota</taxon>
        <taxon>Alphaproteobacteria</taxon>
        <taxon>Hyphomicrobiales</taxon>
        <taxon>Methylopilaceae</taxon>
        <taxon>Methylopila</taxon>
    </lineage>
</organism>
<evidence type="ECO:0000313" key="4">
    <source>
        <dbReference type="EMBL" id="MFD1332183.1"/>
    </source>
</evidence>
<dbReference type="NCBIfam" id="TIGR03871">
    <property type="entry name" value="ABC_peri_MoxJ_2"/>
    <property type="match status" value="1"/>
</dbReference>
<sequence length="284" mass="30492">MTASRIGRRALAGLGLAGLALFAGVAGAGAQTSDLVSRATLRVCADPSDLPLSNEKGGGFENRIADLLAKDLGVPVDYTWFPQATGFYRMTLGMKRCDVVMGYVAAGEPVLNTNPYFKSAWTLVVKKGGPLDGVDSLADPRLKSAHLGVVAGTAPASHLARNGLIGMARPYSLTVDRRYESPAEDMLKAIAAGEIEGGVLWGPIAGYFANKAGEGVFTVTPLVKDQAFPPMVYRITMGIRPNELNWKHRLNEFIAKNQNEINKILLEFHVPLLDEQNRPITSAQ</sequence>
<dbReference type="EMBL" id="JBHTMX010000067">
    <property type="protein sequence ID" value="MFD1332183.1"/>
    <property type="molecule type" value="Genomic_DNA"/>
</dbReference>
<keyword evidence="5" id="KW-1185">Reference proteome</keyword>
<dbReference type="InterPro" id="IPR022448">
    <property type="entry name" value="Quinoprotein_dehydrogenase"/>
</dbReference>
<feature type="domain" description="Solute-binding protein family 3/N-terminal" evidence="3">
    <location>
        <begin position="40"/>
        <end position="268"/>
    </location>
</feature>
<dbReference type="SMART" id="SM00062">
    <property type="entry name" value="PBPb"/>
    <property type="match status" value="1"/>
</dbReference>
<accession>A0ABW3Z7G1</accession>
<name>A0ABW3Z7G1_9HYPH</name>
<evidence type="ECO:0000256" key="2">
    <source>
        <dbReference type="SAM" id="SignalP"/>
    </source>
</evidence>
<dbReference type="PANTHER" id="PTHR35936">
    <property type="entry name" value="MEMBRANE-BOUND LYTIC MUREIN TRANSGLYCOSYLASE F"/>
    <property type="match status" value="1"/>
</dbReference>
<dbReference type="Proteomes" id="UP001597171">
    <property type="component" value="Unassembled WGS sequence"/>
</dbReference>
<dbReference type="SUPFAM" id="SSF53850">
    <property type="entry name" value="Periplasmic binding protein-like II"/>
    <property type="match status" value="1"/>
</dbReference>
<feature type="signal peptide" evidence="2">
    <location>
        <begin position="1"/>
        <end position="28"/>
    </location>
</feature>